<reference evidence="2" key="1">
    <citation type="submission" date="2013-11" db="EMBL/GenBank/DDBJ databases">
        <title>Genome sequence of the fusiform rust pathogen reveals effectors for host alternation and coevolution with pine.</title>
        <authorList>
            <consortium name="DOE Joint Genome Institute"/>
            <person name="Smith K."/>
            <person name="Pendleton A."/>
            <person name="Kubisiak T."/>
            <person name="Anderson C."/>
            <person name="Salamov A."/>
            <person name="Aerts A."/>
            <person name="Riley R."/>
            <person name="Clum A."/>
            <person name="Lindquist E."/>
            <person name="Ence D."/>
            <person name="Campbell M."/>
            <person name="Kronenberg Z."/>
            <person name="Feau N."/>
            <person name="Dhillon B."/>
            <person name="Hamelin R."/>
            <person name="Burleigh J."/>
            <person name="Smith J."/>
            <person name="Yandell M."/>
            <person name="Nelson C."/>
            <person name="Grigoriev I."/>
            <person name="Davis J."/>
        </authorList>
    </citation>
    <scope>NUCLEOTIDE SEQUENCE</scope>
    <source>
        <strain evidence="2">G11</strain>
    </source>
</reference>
<organism evidence="2 3">
    <name type="scientific">Cronartium quercuum f. sp. fusiforme G11</name>
    <dbReference type="NCBI Taxonomy" id="708437"/>
    <lineage>
        <taxon>Eukaryota</taxon>
        <taxon>Fungi</taxon>
        <taxon>Dikarya</taxon>
        <taxon>Basidiomycota</taxon>
        <taxon>Pucciniomycotina</taxon>
        <taxon>Pucciniomycetes</taxon>
        <taxon>Pucciniales</taxon>
        <taxon>Coleosporiaceae</taxon>
        <taxon>Cronartium</taxon>
    </lineage>
</organism>
<protein>
    <submittedName>
        <fullName evidence="2">Uncharacterized protein</fullName>
    </submittedName>
</protein>
<name>A0A9P6NNC4_9BASI</name>
<gene>
    <name evidence="2" type="ORF">CROQUDRAFT_91657</name>
</gene>
<evidence type="ECO:0000313" key="2">
    <source>
        <dbReference type="EMBL" id="KAG0147213.1"/>
    </source>
</evidence>
<sequence>MNINRTYIEDYGLIKSAYNHYVHYVMTEWYKKETKEEGKNAKDDQKKLKNARFKHGVANDYPRRYLDILADIDAHSDDEWQPNLGFYVGKTLKYRSKKANEFIVCVDEEMLKSDQIEGKCTQHCHRHQPKTPIMSSLACPPKNFPLDFFSPAYFNDIPASKKTIITNTQQVVFLPKPKLSFRPVSQEDEKLSDKKFTNKYWESATVDYDLSHEIGRSDNSSEDSDDEGDKSYCGESIDLEGFTSGEEDEGEDECIEEGKHEDHDDDMSDIMMGQQAKDDARAARWDASQIAGPSKWDDWQ</sequence>
<evidence type="ECO:0000313" key="3">
    <source>
        <dbReference type="Proteomes" id="UP000886653"/>
    </source>
</evidence>
<feature type="region of interest" description="Disordered" evidence="1">
    <location>
        <begin position="212"/>
        <end position="300"/>
    </location>
</feature>
<proteinExistence type="predicted"/>
<dbReference type="Proteomes" id="UP000886653">
    <property type="component" value="Unassembled WGS sequence"/>
</dbReference>
<comment type="caution">
    <text evidence="2">The sequence shown here is derived from an EMBL/GenBank/DDBJ whole genome shotgun (WGS) entry which is preliminary data.</text>
</comment>
<dbReference type="OrthoDB" id="3045408at2759"/>
<feature type="compositionally biased region" description="Acidic residues" evidence="1">
    <location>
        <begin position="245"/>
        <end position="255"/>
    </location>
</feature>
<accession>A0A9P6NNC4</accession>
<dbReference type="AlphaFoldDB" id="A0A9P6NNC4"/>
<evidence type="ECO:0000256" key="1">
    <source>
        <dbReference type="SAM" id="MobiDB-lite"/>
    </source>
</evidence>
<dbReference type="EMBL" id="MU167250">
    <property type="protein sequence ID" value="KAG0147213.1"/>
    <property type="molecule type" value="Genomic_DNA"/>
</dbReference>
<keyword evidence="3" id="KW-1185">Reference proteome</keyword>